<organism evidence="2 3">
    <name type="scientific">Rotaria sordida</name>
    <dbReference type="NCBI Taxonomy" id="392033"/>
    <lineage>
        <taxon>Eukaryota</taxon>
        <taxon>Metazoa</taxon>
        <taxon>Spiralia</taxon>
        <taxon>Gnathifera</taxon>
        <taxon>Rotifera</taxon>
        <taxon>Eurotatoria</taxon>
        <taxon>Bdelloidea</taxon>
        <taxon>Philodinida</taxon>
        <taxon>Philodinidae</taxon>
        <taxon>Rotaria</taxon>
    </lineage>
</organism>
<dbReference type="AlphaFoldDB" id="A0A814FSL5"/>
<dbReference type="InterPro" id="IPR009057">
    <property type="entry name" value="Homeodomain-like_sf"/>
</dbReference>
<name>A0A814FSL5_9BILA</name>
<protein>
    <recommendedName>
        <fullName evidence="1">Mos1 transposase HTH domain-containing protein</fullName>
    </recommendedName>
</protein>
<gene>
    <name evidence="2" type="ORF">SEV965_LOCUS10018</name>
</gene>
<feature type="domain" description="Mos1 transposase HTH" evidence="1">
    <location>
        <begin position="91"/>
        <end position="119"/>
    </location>
</feature>
<proteinExistence type="predicted"/>
<dbReference type="SUPFAM" id="SSF46689">
    <property type="entry name" value="Homeodomain-like"/>
    <property type="match status" value="1"/>
</dbReference>
<dbReference type="PANTHER" id="PTHR46060">
    <property type="entry name" value="MARINER MOS1 TRANSPOSASE-LIKE PROTEIN"/>
    <property type="match status" value="1"/>
</dbReference>
<dbReference type="InterPro" id="IPR052709">
    <property type="entry name" value="Transposase-MT_Hybrid"/>
</dbReference>
<comment type="caution">
    <text evidence="2">The sequence shown here is derived from an EMBL/GenBank/DDBJ whole genome shotgun (WGS) entry which is preliminary data.</text>
</comment>
<evidence type="ECO:0000313" key="3">
    <source>
        <dbReference type="Proteomes" id="UP000663889"/>
    </source>
</evidence>
<reference evidence="2" key="1">
    <citation type="submission" date="2021-02" db="EMBL/GenBank/DDBJ databases">
        <authorList>
            <person name="Nowell W R."/>
        </authorList>
    </citation>
    <scope>NUCLEOTIDE SEQUENCE</scope>
</reference>
<accession>A0A814FSL5</accession>
<dbReference type="Pfam" id="PF17906">
    <property type="entry name" value="HTH_48"/>
    <property type="match status" value="2"/>
</dbReference>
<dbReference type="PANTHER" id="PTHR46060:SF1">
    <property type="entry name" value="MARINER MOS1 TRANSPOSASE-LIKE PROTEIN"/>
    <property type="match status" value="1"/>
</dbReference>
<dbReference type="InterPro" id="IPR041426">
    <property type="entry name" value="Mos1_HTH"/>
</dbReference>
<dbReference type="EMBL" id="CAJNOU010000402">
    <property type="protein sequence ID" value="CAF0986173.1"/>
    <property type="molecule type" value="Genomic_DNA"/>
</dbReference>
<sequence length="186" mass="21286">MKVDGKTICDKLTTALGSYAPSYRTVKRWAKHFREGREDVSNDYRSDRPVSVLTDEKIECVRQIIEDDPHSTYNDIIAGTSLSHEVDGKTICDKLTTALGSDAPSYRTVKRWAKHFREGREDVSNDYRSDRPVSVLTDENIECVRQIIEDDPHSTYNDIIAEISLSHGTVERIIHDCLKMRKVISR</sequence>
<dbReference type="Proteomes" id="UP000663889">
    <property type="component" value="Unassembled WGS sequence"/>
</dbReference>
<feature type="domain" description="Mos1 transposase HTH" evidence="1">
    <location>
        <begin position="8"/>
        <end position="36"/>
    </location>
</feature>
<evidence type="ECO:0000259" key="1">
    <source>
        <dbReference type="Pfam" id="PF17906"/>
    </source>
</evidence>
<evidence type="ECO:0000313" key="2">
    <source>
        <dbReference type="EMBL" id="CAF0986173.1"/>
    </source>
</evidence>